<feature type="transmembrane region" description="Helical" evidence="1">
    <location>
        <begin position="234"/>
        <end position="256"/>
    </location>
</feature>
<feature type="transmembrane region" description="Helical" evidence="1">
    <location>
        <begin position="144"/>
        <end position="165"/>
    </location>
</feature>
<evidence type="ECO:0000256" key="1">
    <source>
        <dbReference type="SAM" id="Phobius"/>
    </source>
</evidence>
<keyword evidence="1" id="KW-0472">Membrane</keyword>
<protein>
    <recommendedName>
        <fullName evidence="2">DUF1206 domain-containing protein</fullName>
    </recommendedName>
</protein>
<feature type="transmembrane region" description="Helical" evidence="1">
    <location>
        <begin position="20"/>
        <end position="38"/>
    </location>
</feature>
<organism evidence="3 4">
    <name type="scientific">Methylorubrum suomiense</name>
    <dbReference type="NCBI Taxonomy" id="144191"/>
    <lineage>
        <taxon>Bacteria</taxon>
        <taxon>Pseudomonadati</taxon>
        <taxon>Pseudomonadota</taxon>
        <taxon>Alphaproteobacteria</taxon>
        <taxon>Hyphomicrobiales</taxon>
        <taxon>Methylobacteriaceae</taxon>
        <taxon>Methylorubrum</taxon>
    </lineage>
</organism>
<dbReference type="RefSeq" id="WP_137830349.1">
    <property type="nucleotide sequence ID" value="NZ_BPRE01000001.1"/>
</dbReference>
<evidence type="ECO:0000313" key="3">
    <source>
        <dbReference type="EMBL" id="GJE73610.1"/>
    </source>
</evidence>
<keyword evidence="1" id="KW-0812">Transmembrane</keyword>
<keyword evidence="1" id="KW-1133">Transmembrane helix</keyword>
<reference evidence="3" key="1">
    <citation type="journal article" date="2021" name="Front. Microbiol.">
        <title>Comprehensive Comparative Genomics and Phenotyping of Methylobacterium Species.</title>
        <authorList>
            <person name="Alessa O."/>
            <person name="Ogura Y."/>
            <person name="Fujitani Y."/>
            <person name="Takami H."/>
            <person name="Hayashi T."/>
            <person name="Sahin N."/>
            <person name="Tani A."/>
        </authorList>
    </citation>
    <scope>NUCLEOTIDE SEQUENCE</scope>
    <source>
        <strain evidence="3">DSM 14458</strain>
    </source>
</reference>
<feature type="domain" description="DUF1206" evidence="2">
    <location>
        <begin position="16"/>
        <end position="84"/>
    </location>
</feature>
<evidence type="ECO:0000259" key="2">
    <source>
        <dbReference type="Pfam" id="PF06724"/>
    </source>
</evidence>
<feature type="domain" description="DUF1206" evidence="2">
    <location>
        <begin position="102"/>
        <end position="169"/>
    </location>
</feature>
<feature type="transmembrane region" description="Helical" evidence="1">
    <location>
        <begin position="58"/>
        <end position="79"/>
    </location>
</feature>
<accession>A0ABQ4UNR2</accession>
<dbReference type="Proteomes" id="UP001055093">
    <property type="component" value="Unassembled WGS sequence"/>
</dbReference>
<keyword evidence="4" id="KW-1185">Reference proteome</keyword>
<feature type="transmembrane region" description="Helical" evidence="1">
    <location>
        <begin position="194"/>
        <end position="214"/>
    </location>
</feature>
<evidence type="ECO:0000313" key="4">
    <source>
        <dbReference type="Proteomes" id="UP001055093"/>
    </source>
</evidence>
<comment type="caution">
    <text evidence="3">The sequence shown here is derived from an EMBL/GenBank/DDBJ whole genome shotgun (WGS) entry which is preliminary data.</text>
</comment>
<dbReference type="EMBL" id="BPRE01000001">
    <property type="protein sequence ID" value="GJE73610.1"/>
    <property type="molecule type" value="Genomic_DNA"/>
</dbReference>
<dbReference type="Pfam" id="PF06724">
    <property type="entry name" value="DUF1206"/>
    <property type="match status" value="3"/>
</dbReference>
<sequence length="283" mass="28894">MAWSRNDNALEHLARFGFGARGLVYCVVGVLALLAALGQGGAAGDSKGALRAVLGGPFGAVVVGLIALGLAGFALWRLVEGVTDADHRGNAPKALAVRGAHLISAVVYAGLALTAGRLAFGIGRASAGGDGVQDWTAWLLRQPFGPWLVGLAALGVAAAGFAYAAKAWKGNVTDRLSLPGDGERWAKPVGRFGYAARAVVFLIIAGFLATAAWTQGLSEAHGLSGAFAALRAQPYGWVLLAVVAAGHFAFGAFGLIQARYRHIDAPDMGDADAALARAKRAVG</sequence>
<proteinExistence type="predicted"/>
<reference evidence="3" key="2">
    <citation type="submission" date="2021-08" db="EMBL/GenBank/DDBJ databases">
        <authorList>
            <person name="Tani A."/>
            <person name="Ola A."/>
            <person name="Ogura Y."/>
            <person name="Katsura K."/>
            <person name="Hayashi T."/>
        </authorList>
    </citation>
    <scope>NUCLEOTIDE SEQUENCE</scope>
    <source>
        <strain evidence="3">DSM 14458</strain>
    </source>
</reference>
<name>A0ABQ4UNR2_9HYPH</name>
<feature type="transmembrane region" description="Helical" evidence="1">
    <location>
        <begin position="100"/>
        <end position="120"/>
    </location>
</feature>
<gene>
    <name evidence="3" type="ORF">BGCPKDLD_0176</name>
</gene>
<feature type="domain" description="DUF1206" evidence="2">
    <location>
        <begin position="192"/>
        <end position="261"/>
    </location>
</feature>
<dbReference type="InterPro" id="IPR009597">
    <property type="entry name" value="DUF1206"/>
</dbReference>